<feature type="transmembrane region" description="Helical" evidence="1">
    <location>
        <begin position="1214"/>
        <end position="1238"/>
    </location>
</feature>
<feature type="transmembrane region" description="Helical" evidence="1">
    <location>
        <begin position="46"/>
        <end position="66"/>
    </location>
</feature>
<feature type="transmembrane region" description="Helical" evidence="1">
    <location>
        <begin position="78"/>
        <end position="95"/>
    </location>
</feature>
<proteinExistence type="predicted"/>
<dbReference type="PANTHER" id="PTHR31600:SF2">
    <property type="entry name" value="GAMETE ENRICHED GENE 10 PROTEIN-RELATED"/>
    <property type="match status" value="1"/>
</dbReference>
<keyword evidence="1" id="KW-0812">Transmembrane</keyword>
<sequence>MEIKSNYGSTKNSFENDNILTRLQTELKLIIFRVFYLILKDEEQSIAIQIFLQVISLFQYLTFIFHRQLYLVWKNQKVSYQLYKFFGYFMLTPYFEMLNFSSFASMMYALIGIILISIMIILLIGYTNINKLNSSYTWPVYVLKLIFILFTTILYLPILDLFFQMLNCRYDDNNQLINVLFDSICWQGSHVIHAIVAILGIIVFIIITMTFNLLYFEPRYNHKDELSRISGRSKAVKCFIFLIFEISFTYIDLNEFDYVAIYILLIGSFITFYKFHFEQPFNHVFIQKISSIYAALMLWSALLMCFSYYLEDTIFHGIIYSWFVGIPLIIFAIYKKEKYLYDLLLMNINKAEDPNQIILLTNYIQKLLSRYQTNQHFHVMLDALIEVHKNTCQKEDCVFRIKKQLNQRLAKLKDTNLSQRDYQIQLLLGEIYSGYIRRHQHNVRLRINYAFYLLDFQKQKQQSLNEFNQIELLSPSLDNEFIIFRYKRIIEDEMNISQNETLNGNLDVATEIAFQNNMRSFQNKIERATLMHMDFWSQLQEDSPDLGKMNEIGSKINQAIIQVEELWNKMQKMTQNLPKAMRLYAKFIIEVLQDKDYGESLLDKSKLLQTQNNKMKNKQSIQVFSNDDINFEPLPTLLVSTSPDKFTQISNLNLSVCNLLGYHKTELINRKINLLIPQIFAKFHDNYIEMFLQSNDQSKIAKERLVYIKLKSGYIMPCYICMKAIQSFDENIVIVAQFRTLRTFKIGCYLILNSDDAIECISSSCICCLFIDQKIISHRKIYFHELFPDYNRNDYLNKTGCVISLNLQSNLVSNSNYLQYYINELEDQTQILFQIQVTEISNEYQDQIIGYVIKLERVSNDQSQILSPDLQQQLVVPNLTMSNFQFKYFAAKALYLGENQEDGNSARVDQTVIWEQSSRLSEETQVEKKEKVEDVKVERINYGEGIRTLKLFDNRIQDIEDIRMSFTDQDEVQHSSVFQKNQDNPDEIEQGQRNNVFRNRKALNSTINDQQRPKEIVLLSCIINILMVAVLTLSFTSYFLGLYLFENIQNSLKLISYASLRNQESTQVVMNVQNLEMLRIGIWNLTETEAIIYENQQRNELNNSILALTDANKKIMLNELYINEQIEELHSKSVVNVRISKNSFSYYDLIEATQQIISKALIIRDKPLQNLTLDDEDATFITYNLHNGIIFSYRNETSQYSNGIQDLAENNIKIFFIFLIVAASSFFILLIMIIILIIQINQIQEQILQLFMEIPEKTIKYLYNQSENFISNLQVGEEEELSSDFSDEEQDEHKELSRTLKSKRKKKMFKNTNSQHRTQILIITFILFTFQGYFLLNYFLNQVTYTNLKQQIPELNVTARSGSYYRFVDNCERQLFLNREEPILQEDSYSIVMNNIQLNYEVDSDLHQEHAKNSEIMNQNYYDTFQQIFMLNPCETFANKGFTQLEYCETFANGSISQGMAVAIARYFENIRYIMTIYDMFYGYPEVNFSIVARGWGRFRNITNNSDNVTNYIYNLNNFKQTTESRIMQNIFLKAAFRFLLDEFLAALKYDIEVTQTQLLAIFIVFEVLIFFVYFIVWLPAQMKMTRDIWRTKGLILMIPLRVIQKVKKIKSFIGVLVHSQDK</sequence>
<dbReference type="InterPro" id="IPR052994">
    <property type="entry name" value="Tiny_macrocysts_regulators"/>
</dbReference>
<dbReference type="Proteomes" id="UP000689195">
    <property type="component" value="Unassembled WGS sequence"/>
</dbReference>
<feature type="transmembrane region" description="Helical" evidence="1">
    <location>
        <begin position="1559"/>
        <end position="1581"/>
    </location>
</feature>
<name>A0A8S1Y731_9CILI</name>
<evidence type="ECO:0000256" key="1">
    <source>
        <dbReference type="SAM" id="Phobius"/>
    </source>
</evidence>
<feature type="transmembrane region" description="Helical" evidence="1">
    <location>
        <begin position="1016"/>
        <end position="1045"/>
    </location>
</feature>
<evidence type="ECO:0000259" key="2">
    <source>
        <dbReference type="Pfam" id="PF25474"/>
    </source>
</evidence>
<dbReference type="InterPro" id="IPR057352">
    <property type="entry name" value="TPR_TmcB/C"/>
</dbReference>
<keyword evidence="4" id="KW-1185">Reference proteome</keyword>
<comment type="caution">
    <text evidence="3">The sequence shown here is derived from an EMBL/GenBank/DDBJ whole genome shotgun (WGS) entry which is preliminary data.</text>
</comment>
<keyword evidence="1" id="KW-0472">Membrane</keyword>
<feature type="transmembrane region" description="Helical" evidence="1">
    <location>
        <begin position="315"/>
        <end position="334"/>
    </location>
</feature>
<evidence type="ECO:0000313" key="3">
    <source>
        <dbReference type="EMBL" id="CAD8209103.1"/>
    </source>
</evidence>
<evidence type="ECO:0000313" key="4">
    <source>
        <dbReference type="Proteomes" id="UP000689195"/>
    </source>
</evidence>
<accession>A0A8S1Y731</accession>
<feature type="transmembrane region" description="Helical" evidence="1">
    <location>
        <begin position="1320"/>
        <end position="1340"/>
    </location>
</feature>
<reference evidence="3" key="1">
    <citation type="submission" date="2021-01" db="EMBL/GenBank/DDBJ databases">
        <authorList>
            <consortium name="Genoscope - CEA"/>
            <person name="William W."/>
        </authorList>
    </citation>
    <scope>NUCLEOTIDE SEQUENCE</scope>
</reference>
<feature type="domain" description="TmcB/TmcC TPR repeats" evidence="2">
    <location>
        <begin position="495"/>
        <end position="614"/>
    </location>
</feature>
<feature type="transmembrane region" description="Helical" evidence="1">
    <location>
        <begin position="259"/>
        <end position="277"/>
    </location>
</feature>
<feature type="transmembrane region" description="Helical" evidence="1">
    <location>
        <begin position="138"/>
        <end position="158"/>
    </location>
</feature>
<feature type="transmembrane region" description="Helical" evidence="1">
    <location>
        <begin position="191"/>
        <end position="215"/>
    </location>
</feature>
<keyword evidence="1" id="KW-1133">Transmembrane helix</keyword>
<feature type="transmembrane region" description="Helical" evidence="1">
    <location>
        <begin position="107"/>
        <end position="126"/>
    </location>
</feature>
<gene>
    <name evidence="3" type="ORF">PPENT_87.1.T1530067</name>
</gene>
<dbReference type="Pfam" id="PF25474">
    <property type="entry name" value="TPR_TmcB"/>
    <property type="match status" value="1"/>
</dbReference>
<feature type="transmembrane region" description="Helical" evidence="1">
    <location>
        <begin position="289"/>
        <end position="309"/>
    </location>
</feature>
<dbReference type="FunFam" id="3.30.450.20:FF:000129">
    <property type="entry name" value="Uncharacterized protein"/>
    <property type="match status" value="1"/>
</dbReference>
<dbReference type="PANTHER" id="PTHR31600">
    <property type="entry name" value="TINY MACROCYSTS PROTEIN B-RELATED"/>
    <property type="match status" value="1"/>
</dbReference>
<organism evidence="3 4">
    <name type="scientific">Paramecium pentaurelia</name>
    <dbReference type="NCBI Taxonomy" id="43138"/>
    <lineage>
        <taxon>Eukaryota</taxon>
        <taxon>Sar</taxon>
        <taxon>Alveolata</taxon>
        <taxon>Ciliophora</taxon>
        <taxon>Intramacronucleata</taxon>
        <taxon>Oligohymenophorea</taxon>
        <taxon>Peniculida</taxon>
        <taxon>Parameciidae</taxon>
        <taxon>Paramecium</taxon>
    </lineage>
</organism>
<protein>
    <recommendedName>
        <fullName evidence="2">TmcB/TmcC TPR repeats domain-containing protein</fullName>
    </recommendedName>
</protein>
<dbReference type="EMBL" id="CAJJDO010000153">
    <property type="protein sequence ID" value="CAD8209103.1"/>
    <property type="molecule type" value="Genomic_DNA"/>
</dbReference>
<dbReference type="OrthoDB" id="315694at2759"/>